<dbReference type="EMBL" id="NHOC01000009">
    <property type="protein sequence ID" value="OUM19946.1"/>
    <property type="molecule type" value="Genomic_DNA"/>
</dbReference>
<comment type="caution">
    <text evidence="2">The sequence shown here is derived from an EMBL/GenBank/DDBJ whole genome shotgun (WGS) entry which is preliminary data.</text>
</comment>
<dbReference type="GO" id="GO:0071978">
    <property type="term" value="P:bacterial-type flagellum-dependent swarming motility"/>
    <property type="evidence" value="ECO:0007669"/>
    <property type="project" value="TreeGrafter"/>
</dbReference>
<dbReference type="AlphaFoldDB" id="A0A252F2F0"/>
<dbReference type="PANTHER" id="PTHR36928">
    <property type="entry name" value="PHOSPHATASE YCDX-RELATED"/>
    <property type="match status" value="1"/>
</dbReference>
<keyword evidence="3" id="KW-1185">Reference proteome</keyword>
<dbReference type="GO" id="GO:0008270">
    <property type="term" value="F:zinc ion binding"/>
    <property type="evidence" value="ECO:0007669"/>
    <property type="project" value="TreeGrafter"/>
</dbReference>
<dbReference type="CDD" id="cd07437">
    <property type="entry name" value="PHP_HisPPase_Ycdx_like"/>
    <property type="match status" value="1"/>
</dbReference>
<reference evidence="2 3" key="1">
    <citation type="submission" date="2017-05" db="EMBL/GenBank/DDBJ databases">
        <title>Butyricicoccus porcorum sp. nov. a butyrate-producing bacterium from the swine intestinal tract.</title>
        <authorList>
            <person name="Trachsel J."/>
            <person name="Humphrey S."/>
            <person name="Allen H.K."/>
        </authorList>
    </citation>
    <scope>NUCLEOTIDE SEQUENCE [LARGE SCALE GENOMIC DNA]</scope>
    <source>
        <strain evidence="2">BB10</strain>
    </source>
</reference>
<evidence type="ECO:0000259" key="1">
    <source>
        <dbReference type="SMART" id="SM00481"/>
    </source>
</evidence>
<dbReference type="PANTHER" id="PTHR36928:SF1">
    <property type="entry name" value="PHOSPHATASE YCDX-RELATED"/>
    <property type="match status" value="1"/>
</dbReference>
<dbReference type="OrthoDB" id="9808747at2"/>
<dbReference type="RefSeq" id="WP_087021188.1">
    <property type="nucleotide sequence ID" value="NZ_CP178353.1"/>
</dbReference>
<sequence>MKIVADMHTHTNASTHAYSSLHEMVQGAKRQGHIAIAITDHGPAMDDAPHWWHFGANRPFPHRIDGVYVLWGIEYNILPPNGGIDPISLEAAESLDYTIASFHGPCYSPADQRAHDLALDTILKNPLVMCFGHLGNSKFPFDKEKLISQCNQYGKIVEINNNSTRVRKGSWENCTEIAKLCAKYRVPIMVTSDAHSEFAVGQVDAALELVQSAGVPEELVINADENRLRNFLLERRGIDIFA</sequence>
<dbReference type="GO" id="GO:0042578">
    <property type="term" value="F:phosphoric ester hydrolase activity"/>
    <property type="evidence" value="ECO:0007669"/>
    <property type="project" value="TreeGrafter"/>
</dbReference>
<dbReference type="Gene3D" id="3.20.20.140">
    <property type="entry name" value="Metal-dependent hydrolases"/>
    <property type="match status" value="1"/>
</dbReference>
<dbReference type="Proteomes" id="UP000194903">
    <property type="component" value="Unassembled WGS sequence"/>
</dbReference>
<dbReference type="GO" id="GO:0005829">
    <property type="term" value="C:cytosol"/>
    <property type="evidence" value="ECO:0007669"/>
    <property type="project" value="TreeGrafter"/>
</dbReference>
<protein>
    <recommendedName>
        <fullName evidence="1">Polymerase/histidinol phosphatase N-terminal domain-containing protein</fullName>
    </recommendedName>
</protein>
<proteinExistence type="predicted"/>
<dbReference type="InterPro" id="IPR003141">
    <property type="entry name" value="Pol/His_phosphatase_N"/>
</dbReference>
<evidence type="ECO:0000313" key="3">
    <source>
        <dbReference type="Proteomes" id="UP000194903"/>
    </source>
</evidence>
<dbReference type="InterPro" id="IPR016195">
    <property type="entry name" value="Pol/histidinol_Pase-like"/>
</dbReference>
<dbReference type="SMART" id="SM00481">
    <property type="entry name" value="POLIIIAc"/>
    <property type="match status" value="1"/>
</dbReference>
<dbReference type="Pfam" id="PF02811">
    <property type="entry name" value="PHP"/>
    <property type="match status" value="1"/>
</dbReference>
<feature type="domain" description="Polymerase/histidinol phosphatase N-terminal" evidence="1">
    <location>
        <begin position="5"/>
        <end position="79"/>
    </location>
</feature>
<dbReference type="InterPro" id="IPR004013">
    <property type="entry name" value="PHP_dom"/>
</dbReference>
<accession>A0A252F2F0</accession>
<dbReference type="SUPFAM" id="SSF89550">
    <property type="entry name" value="PHP domain-like"/>
    <property type="match status" value="1"/>
</dbReference>
<gene>
    <name evidence="2" type="ORF">CBW42_10735</name>
</gene>
<name>A0A252F2F0_9FIRM</name>
<evidence type="ECO:0000313" key="2">
    <source>
        <dbReference type="EMBL" id="OUM19946.1"/>
    </source>
</evidence>
<organism evidence="2 3">
    <name type="scientific">Butyricicoccus porcorum</name>
    <dbReference type="NCBI Taxonomy" id="1945634"/>
    <lineage>
        <taxon>Bacteria</taxon>
        <taxon>Bacillati</taxon>
        <taxon>Bacillota</taxon>
        <taxon>Clostridia</taxon>
        <taxon>Eubacteriales</taxon>
        <taxon>Butyricicoccaceae</taxon>
        <taxon>Butyricicoccus</taxon>
    </lineage>
</organism>
<dbReference type="InterPro" id="IPR050243">
    <property type="entry name" value="PHP_phosphatase"/>
</dbReference>